<dbReference type="InterPro" id="IPR001769">
    <property type="entry name" value="Gingipain"/>
</dbReference>
<reference evidence="4 5" key="1">
    <citation type="submission" date="2019-02" db="EMBL/GenBank/DDBJ databases">
        <title>Deep-cultivation of Planctomycetes and their phenomic and genomic characterization uncovers novel biology.</title>
        <authorList>
            <person name="Wiegand S."/>
            <person name="Jogler M."/>
            <person name="Boedeker C."/>
            <person name="Pinto D."/>
            <person name="Vollmers J."/>
            <person name="Rivas-Marin E."/>
            <person name="Kohn T."/>
            <person name="Peeters S.H."/>
            <person name="Heuer A."/>
            <person name="Rast P."/>
            <person name="Oberbeckmann S."/>
            <person name="Bunk B."/>
            <person name="Jeske O."/>
            <person name="Meyerdierks A."/>
            <person name="Storesund J.E."/>
            <person name="Kallscheuer N."/>
            <person name="Luecker S."/>
            <person name="Lage O.M."/>
            <person name="Pohl T."/>
            <person name="Merkel B.J."/>
            <person name="Hornburger P."/>
            <person name="Mueller R.-W."/>
            <person name="Bruemmer F."/>
            <person name="Labrenz M."/>
            <person name="Spormann A.M."/>
            <person name="Op Den Camp H."/>
            <person name="Overmann J."/>
            <person name="Amann R."/>
            <person name="Jetten M.S.M."/>
            <person name="Mascher T."/>
            <person name="Medema M.H."/>
            <person name="Devos D.P."/>
            <person name="Kaster A.-K."/>
            <person name="Ovreas L."/>
            <person name="Rohde M."/>
            <person name="Galperin M.Y."/>
            <person name="Jogler C."/>
        </authorList>
    </citation>
    <scope>NUCLEOTIDE SEQUENCE [LARGE SCALE GENOMIC DNA]</scope>
    <source>
        <strain evidence="4 5">Pla22</strain>
    </source>
</reference>
<accession>A0A5C5WVS9</accession>
<dbReference type="GO" id="GO:0008234">
    <property type="term" value="F:cysteine-type peptidase activity"/>
    <property type="evidence" value="ECO:0007669"/>
    <property type="project" value="InterPro"/>
</dbReference>
<organism evidence="4 5">
    <name type="scientific">Rubripirellula amarantea</name>
    <dbReference type="NCBI Taxonomy" id="2527999"/>
    <lineage>
        <taxon>Bacteria</taxon>
        <taxon>Pseudomonadati</taxon>
        <taxon>Planctomycetota</taxon>
        <taxon>Planctomycetia</taxon>
        <taxon>Pirellulales</taxon>
        <taxon>Pirellulaceae</taxon>
        <taxon>Rubripirellula</taxon>
    </lineage>
</organism>
<feature type="domain" description="Gingipain" evidence="3">
    <location>
        <begin position="26"/>
        <end position="409"/>
    </location>
</feature>
<dbReference type="AlphaFoldDB" id="A0A5C5WVS9"/>
<evidence type="ECO:0000313" key="5">
    <source>
        <dbReference type="Proteomes" id="UP000316598"/>
    </source>
</evidence>
<sequence length="515" mass="55539" precursor="true">MNIRLTLTAILLLLATPRLCVAAEVVVVCPPRFQESLQPWLTYRNDQGIRSVVIAPMSDSMETLRAIASVADHSTKYVMLVGDAPTIGVPTNLNSQVPIHYRPTTVTAAWRSTPTLATDLPYGDLDQDGTPDVAVGRLPVDDESQLQAFIEKVICYETCQDFGTWRNDVQLIGGVGGFGALVDATIESVTRSIVTGVLPTSTNTRVRFASPGHAFFPKNASFTDTVLNDYRAGSRFWVYAGHGQVTHLDHVAQREVPAGQTSNREPVLDRNSAAKLQTEPGRWPIALLLACYTGAIDASEDSIAERMWLRPGGPIGVISGCRVTMPYGNTTAAVGLIDSVYTQKQERLGDAWLASVQSMRLATNPDQSGARMMIDAMAAMVSPAGSDLAKERIEHSQLYNLIGDPTLALQHPSDVKIEVGPGYDYGSTIETLINSSIDGTLHLLLEHPLGSVVDGDANERSVELVKAEVQQGTDRLVSLTPPANFSGPLVIRAHVEGKQGWASSTAKTIVRGTDR</sequence>
<evidence type="ECO:0000256" key="1">
    <source>
        <dbReference type="ARBA" id="ARBA00022729"/>
    </source>
</evidence>
<evidence type="ECO:0000313" key="4">
    <source>
        <dbReference type="EMBL" id="TWT54241.1"/>
    </source>
</evidence>
<feature type="signal peptide" evidence="2">
    <location>
        <begin position="1"/>
        <end position="22"/>
    </location>
</feature>
<evidence type="ECO:0000259" key="3">
    <source>
        <dbReference type="Pfam" id="PF01364"/>
    </source>
</evidence>
<dbReference type="InterPro" id="IPR029030">
    <property type="entry name" value="Caspase-like_dom_sf"/>
</dbReference>
<proteinExistence type="predicted"/>
<dbReference type="Pfam" id="PF01364">
    <property type="entry name" value="Peptidase_C25"/>
    <property type="match status" value="1"/>
</dbReference>
<dbReference type="Gene3D" id="3.40.50.1460">
    <property type="match status" value="1"/>
</dbReference>
<dbReference type="Gene3D" id="3.40.50.10390">
    <property type="entry name" value="Gingipain r, domain 1"/>
    <property type="match status" value="1"/>
</dbReference>
<dbReference type="InterPro" id="IPR029031">
    <property type="entry name" value="Gingipain_N_sf"/>
</dbReference>
<dbReference type="Proteomes" id="UP000316598">
    <property type="component" value="Unassembled WGS sequence"/>
</dbReference>
<name>A0A5C5WVS9_9BACT</name>
<dbReference type="RefSeq" id="WP_165440572.1">
    <property type="nucleotide sequence ID" value="NZ_SJPI01000001.1"/>
</dbReference>
<keyword evidence="1 2" id="KW-0732">Signal</keyword>
<dbReference type="SUPFAM" id="SSF52129">
    <property type="entry name" value="Caspase-like"/>
    <property type="match status" value="1"/>
</dbReference>
<dbReference type="GO" id="GO:0006508">
    <property type="term" value="P:proteolysis"/>
    <property type="evidence" value="ECO:0007669"/>
    <property type="project" value="InterPro"/>
</dbReference>
<keyword evidence="5" id="KW-1185">Reference proteome</keyword>
<gene>
    <name evidence="4" type="ORF">Pla22_18820</name>
</gene>
<evidence type="ECO:0000256" key="2">
    <source>
        <dbReference type="SAM" id="SignalP"/>
    </source>
</evidence>
<dbReference type="EMBL" id="SJPI01000001">
    <property type="protein sequence ID" value="TWT54241.1"/>
    <property type="molecule type" value="Genomic_DNA"/>
</dbReference>
<feature type="chain" id="PRO_5022968421" description="Gingipain domain-containing protein" evidence="2">
    <location>
        <begin position="23"/>
        <end position="515"/>
    </location>
</feature>
<protein>
    <recommendedName>
        <fullName evidence="3">Gingipain domain-containing protein</fullName>
    </recommendedName>
</protein>
<comment type="caution">
    <text evidence="4">The sequence shown here is derived from an EMBL/GenBank/DDBJ whole genome shotgun (WGS) entry which is preliminary data.</text>
</comment>